<feature type="transmembrane region" description="Helical" evidence="1">
    <location>
        <begin position="128"/>
        <end position="153"/>
    </location>
</feature>
<feature type="transmembrane region" description="Helical" evidence="1">
    <location>
        <begin position="75"/>
        <end position="98"/>
    </location>
</feature>
<dbReference type="HOGENOM" id="CLU_911863_0_0_14"/>
<feature type="transmembrane region" description="Helical" evidence="1">
    <location>
        <begin position="273"/>
        <end position="293"/>
    </location>
</feature>
<keyword evidence="1" id="KW-0472">Membrane</keyword>
<name>W6A686_9MOLU</name>
<dbReference type="PATRIC" id="fig|1276246.3.peg.165"/>
<dbReference type="KEGG" id="scq:SCULI_v1c01660"/>
<dbReference type="AlphaFoldDB" id="W6A686"/>
<evidence type="ECO:0000256" key="1">
    <source>
        <dbReference type="SAM" id="Phobius"/>
    </source>
</evidence>
<protein>
    <submittedName>
        <fullName evidence="2">Uncharacterized protein</fullName>
    </submittedName>
</protein>
<feature type="transmembrane region" description="Helical" evidence="1">
    <location>
        <begin position="20"/>
        <end position="40"/>
    </location>
</feature>
<reference evidence="2 3" key="1">
    <citation type="journal article" date="2014" name="Genome Biol. Evol.">
        <title>Molecular evolution of the substrate utilization strategies and putative virulence factors in mosquito-associated Spiroplasma species.</title>
        <authorList>
            <person name="Chang T.H."/>
            <person name="Lo W.S."/>
            <person name="Ku C."/>
            <person name="Chen L.L."/>
            <person name="Kuo C.H."/>
        </authorList>
    </citation>
    <scope>NUCLEOTIDE SEQUENCE [LARGE SCALE GENOMIC DNA]</scope>
    <source>
        <strain evidence="2">AES-1</strain>
    </source>
</reference>
<dbReference type="RefSeq" id="WP_025362749.1">
    <property type="nucleotide sequence ID" value="NZ_CP006681.1"/>
</dbReference>
<evidence type="ECO:0000313" key="2">
    <source>
        <dbReference type="EMBL" id="AHI52507.1"/>
    </source>
</evidence>
<keyword evidence="1" id="KW-0812">Transmembrane</keyword>
<accession>W6A686</accession>
<dbReference type="OrthoDB" id="389252at2"/>
<feature type="transmembrane region" description="Helical" evidence="1">
    <location>
        <begin position="159"/>
        <end position="189"/>
    </location>
</feature>
<keyword evidence="1" id="KW-1133">Transmembrane helix</keyword>
<feature type="transmembrane region" description="Helical" evidence="1">
    <location>
        <begin position="201"/>
        <end position="220"/>
    </location>
</feature>
<keyword evidence="3" id="KW-1185">Reference proteome</keyword>
<organism evidence="2 3">
    <name type="scientific">Spiroplasma culicicola AES-1</name>
    <dbReference type="NCBI Taxonomy" id="1276246"/>
    <lineage>
        <taxon>Bacteria</taxon>
        <taxon>Bacillati</taxon>
        <taxon>Mycoplasmatota</taxon>
        <taxon>Mollicutes</taxon>
        <taxon>Entomoplasmatales</taxon>
        <taxon>Spiroplasmataceae</taxon>
        <taxon>Spiroplasma</taxon>
    </lineage>
</organism>
<dbReference type="Proteomes" id="UP000019267">
    <property type="component" value="Chromosome"/>
</dbReference>
<dbReference type="STRING" id="1276246.SCULI_v1c01660"/>
<evidence type="ECO:0000313" key="3">
    <source>
        <dbReference type="Proteomes" id="UP000019267"/>
    </source>
</evidence>
<proteinExistence type="predicted"/>
<gene>
    <name evidence="2" type="ORF">SCULI_v1c01660</name>
</gene>
<dbReference type="EMBL" id="CP006681">
    <property type="protein sequence ID" value="AHI52507.1"/>
    <property type="molecule type" value="Genomic_DNA"/>
</dbReference>
<sequence length="305" mass="34629">MKYLFIKNTMVKSQMRSNLWLIVFFATIWLIYTSIILIVLNSANGGEKVAFRNYWIGEVANLGVYDIDSGGIANILGYTIVGAPTIVYGSIVSIFFIANGINKEIKTGQIYVWMTAQRTRTNIFYSKLFSIWASIVIILLPSILATLIFGATAKDANKYFILLIVDCLGIIIFTFMMSTVFSIIAIAFINANYWGNLINSLIISYMIVTEIVVTIFHNGLLSENWQWVEYITIQSLFVKSLIFSSVEIPSDISDWELGVYEFYGKFNIFGQSWGWQYISPIVNIGLICIISYGNNEIFKQKDLHI</sequence>